<feature type="transmembrane region" description="Helical" evidence="2">
    <location>
        <begin position="328"/>
        <end position="349"/>
    </location>
</feature>
<accession>A0ABR6NAX8</accession>
<keyword evidence="2" id="KW-0812">Transmembrane</keyword>
<feature type="transmembrane region" description="Helical" evidence="2">
    <location>
        <begin position="426"/>
        <end position="450"/>
    </location>
</feature>
<dbReference type="PANTHER" id="PTHR43298:SF2">
    <property type="entry name" value="FMN_FAD EXPORTER YEEO-RELATED"/>
    <property type="match status" value="1"/>
</dbReference>
<dbReference type="NCBIfam" id="TIGR00797">
    <property type="entry name" value="matE"/>
    <property type="match status" value="1"/>
</dbReference>
<sequence>MKTIEHAPSARDSLLREARRISRLAWPIVLTNLNWTIMHLIDVTVVGFAGTHELGGLAAGRAVMFVILMLLLSGLSGIIVFTSRADGAGDLPRTGALWREAVLAGLLLGIPSALMIGLTARPLLALTGVAPDLVAPGAAVLGAMMLGLPGQMLSIACAFFLEGVSAPRRVLIVNLMTLPVNALLAWAMTLGHLGMPAMGAVGAALATSITSTLGGLAMAIMAWTLPSAHARQIRRTDLRAWREALAGFPAIVRFGVVPGVGAAMEVLGFSFLMILSTRMGEIIAGGFQVMLSLHNIGFALALGLGSAAGVRVGNAVGAGEPWAAQSRTLIACGLSTVVMGAVVLVYLLFAGPIVNALTADRAVAREAILMVMILAPFILCDGLQAILVAALRSLGDQVMAGVNGIIAFFGIMSLAGWAAWTLAWGSAGLAIASALGMVAAMLLQGGRFWFVSSRYRRT</sequence>
<feature type="transmembrane region" description="Helical" evidence="2">
    <location>
        <begin position="246"/>
        <end position="276"/>
    </location>
</feature>
<feature type="transmembrane region" description="Helical" evidence="2">
    <location>
        <begin position="140"/>
        <end position="161"/>
    </location>
</feature>
<reference evidence="3 4" key="1">
    <citation type="submission" date="2020-08" db="EMBL/GenBank/DDBJ databases">
        <title>Exploring microbial biodiversity for novel pathways involved in the catabolism of aromatic compounds derived from lignin.</title>
        <authorList>
            <person name="Elkins J."/>
        </authorList>
    </citation>
    <scope>NUCLEOTIDE SEQUENCE [LARGE SCALE GENOMIC DNA]</scope>
    <source>
        <strain evidence="3 4">B1D3A</strain>
    </source>
</reference>
<keyword evidence="2" id="KW-0472">Membrane</keyword>
<dbReference type="RefSeq" id="WP_184149513.1">
    <property type="nucleotide sequence ID" value="NZ_JACHKA010000001.1"/>
</dbReference>
<name>A0ABR6NAX8_9SPHN</name>
<dbReference type="InterPro" id="IPR002528">
    <property type="entry name" value="MATE_fam"/>
</dbReference>
<dbReference type="EMBL" id="JACHKA010000001">
    <property type="protein sequence ID" value="MBB5984420.1"/>
    <property type="molecule type" value="Genomic_DNA"/>
</dbReference>
<feature type="transmembrane region" description="Helical" evidence="2">
    <location>
        <begin position="200"/>
        <end position="225"/>
    </location>
</feature>
<feature type="transmembrane region" description="Helical" evidence="2">
    <location>
        <begin position="170"/>
        <end position="188"/>
    </location>
</feature>
<evidence type="ECO:0000256" key="1">
    <source>
        <dbReference type="ARBA" id="ARBA00022448"/>
    </source>
</evidence>
<protein>
    <submittedName>
        <fullName evidence="3">MATE family multidrug resistance protein</fullName>
    </submittedName>
</protein>
<organism evidence="3 4">
    <name type="scientific">Sphingobium lignivorans</name>
    <dbReference type="NCBI Taxonomy" id="2735886"/>
    <lineage>
        <taxon>Bacteria</taxon>
        <taxon>Pseudomonadati</taxon>
        <taxon>Pseudomonadota</taxon>
        <taxon>Alphaproteobacteria</taxon>
        <taxon>Sphingomonadales</taxon>
        <taxon>Sphingomonadaceae</taxon>
        <taxon>Sphingobium</taxon>
    </lineage>
</organism>
<gene>
    <name evidence="3" type="ORF">HNP60_000394</name>
</gene>
<dbReference type="Proteomes" id="UP001138540">
    <property type="component" value="Unassembled WGS sequence"/>
</dbReference>
<evidence type="ECO:0000313" key="4">
    <source>
        <dbReference type="Proteomes" id="UP001138540"/>
    </source>
</evidence>
<feature type="transmembrane region" description="Helical" evidence="2">
    <location>
        <begin position="398"/>
        <end position="420"/>
    </location>
</feature>
<feature type="transmembrane region" description="Helical" evidence="2">
    <location>
        <begin position="101"/>
        <end position="120"/>
    </location>
</feature>
<proteinExistence type="predicted"/>
<evidence type="ECO:0000313" key="3">
    <source>
        <dbReference type="EMBL" id="MBB5984420.1"/>
    </source>
</evidence>
<evidence type="ECO:0000256" key="2">
    <source>
        <dbReference type="SAM" id="Phobius"/>
    </source>
</evidence>
<dbReference type="InterPro" id="IPR050222">
    <property type="entry name" value="MATE_MdtK"/>
</dbReference>
<keyword evidence="4" id="KW-1185">Reference proteome</keyword>
<feature type="transmembrane region" description="Helical" evidence="2">
    <location>
        <begin position="21"/>
        <end position="41"/>
    </location>
</feature>
<keyword evidence="2" id="KW-1133">Transmembrane helix</keyword>
<keyword evidence="1" id="KW-0813">Transport</keyword>
<comment type="caution">
    <text evidence="3">The sequence shown here is derived from an EMBL/GenBank/DDBJ whole genome shotgun (WGS) entry which is preliminary data.</text>
</comment>
<feature type="transmembrane region" description="Helical" evidence="2">
    <location>
        <begin position="369"/>
        <end position="391"/>
    </location>
</feature>
<dbReference type="Pfam" id="PF01554">
    <property type="entry name" value="MatE"/>
    <property type="match status" value="2"/>
</dbReference>
<dbReference type="PANTHER" id="PTHR43298">
    <property type="entry name" value="MULTIDRUG RESISTANCE PROTEIN NORM-RELATED"/>
    <property type="match status" value="1"/>
</dbReference>
<feature type="transmembrane region" description="Helical" evidence="2">
    <location>
        <begin position="61"/>
        <end position="81"/>
    </location>
</feature>